<feature type="active site" description="Nucleophile" evidence="8">
    <location>
        <position position="7"/>
    </location>
</feature>
<accession>A0A2T0WA47</accession>
<dbReference type="PANTHER" id="PTHR42891">
    <property type="entry name" value="D-GLYCERO-BETA-D-MANNO-HEPTOSE-1,7-BISPHOSPHATE 7-PHOSPHATASE"/>
    <property type="match status" value="1"/>
</dbReference>
<dbReference type="Pfam" id="PF13242">
    <property type="entry name" value="Hydrolase_like"/>
    <property type="match status" value="1"/>
</dbReference>
<feature type="binding site" evidence="9">
    <location>
        <position position="87"/>
    </location>
    <ligand>
        <name>Zn(2+)</name>
        <dbReference type="ChEBI" id="CHEBI:29105"/>
    </ligand>
</feature>
<feature type="binding site" evidence="9">
    <location>
        <position position="94"/>
    </location>
    <ligand>
        <name>Zn(2+)</name>
        <dbReference type="ChEBI" id="CHEBI:29105"/>
    </ligand>
</feature>
<feature type="binding site" evidence="9">
    <location>
        <position position="7"/>
    </location>
    <ligand>
        <name>Mg(2+)</name>
        <dbReference type="ChEBI" id="CHEBI:18420"/>
    </ligand>
</feature>
<comment type="similarity">
    <text evidence="7">Belongs to the gmhB family.</text>
</comment>
<keyword evidence="3 9" id="KW-0479">Metal-binding</keyword>
<dbReference type="GO" id="GO:0005737">
    <property type="term" value="C:cytoplasm"/>
    <property type="evidence" value="ECO:0007669"/>
    <property type="project" value="UniProtKB-SubCell"/>
</dbReference>
<feature type="binding site" evidence="9">
    <location>
        <position position="89"/>
    </location>
    <ligand>
        <name>Zn(2+)</name>
        <dbReference type="ChEBI" id="CHEBI:29105"/>
    </ligand>
</feature>
<dbReference type="Proteomes" id="UP000238205">
    <property type="component" value="Unassembled WGS sequence"/>
</dbReference>
<dbReference type="PANTHER" id="PTHR42891:SF1">
    <property type="entry name" value="D-GLYCERO-BETA-D-MANNO-HEPTOSE-1,7-BISPHOSPHATE 7-PHOSPHATASE"/>
    <property type="match status" value="1"/>
</dbReference>
<evidence type="ECO:0000256" key="6">
    <source>
        <dbReference type="ARBA" id="ARBA00031828"/>
    </source>
</evidence>
<protein>
    <recommendedName>
        <fullName evidence="6 7">D,D-heptose 1,7-bisphosphate phosphatase</fullName>
        <ecNumber evidence="7">3.1.3.-</ecNumber>
    </recommendedName>
</protein>
<dbReference type="NCBIfam" id="TIGR01656">
    <property type="entry name" value="Histidinol-ppas"/>
    <property type="match status" value="1"/>
</dbReference>
<evidence type="ECO:0000256" key="1">
    <source>
        <dbReference type="ARBA" id="ARBA00004496"/>
    </source>
</evidence>
<dbReference type="NCBIfam" id="TIGR01662">
    <property type="entry name" value="HAD-SF-IIIA"/>
    <property type="match status" value="1"/>
</dbReference>
<dbReference type="OrthoDB" id="9801899at2"/>
<dbReference type="InterPro" id="IPR036412">
    <property type="entry name" value="HAD-like_sf"/>
</dbReference>
<evidence type="ECO:0000256" key="8">
    <source>
        <dbReference type="PIRSR" id="PIRSR004682-1"/>
    </source>
</evidence>
<dbReference type="AlphaFoldDB" id="A0A2T0WA47"/>
<dbReference type="PIRSF" id="PIRSF004682">
    <property type="entry name" value="GmhB"/>
    <property type="match status" value="1"/>
</dbReference>
<dbReference type="GO" id="GO:0016791">
    <property type="term" value="F:phosphatase activity"/>
    <property type="evidence" value="ECO:0007669"/>
    <property type="project" value="InterPro"/>
</dbReference>
<dbReference type="InterPro" id="IPR023214">
    <property type="entry name" value="HAD_sf"/>
</dbReference>
<feature type="binding site" evidence="9">
    <location>
        <position position="9"/>
    </location>
    <ligand>
        <name>Mg(2+)</name>
        <dbReference type="ChEBI" id="CHEBI:18420"/>
    </ligand>
</feature>
<evidence type="ECO:0000256" key="7">
    <source>
        <dbReference type="PIRNR" id="PIRNR004682"/>
    </source>
</evidence>
<organism evidence="10 11">
    <name type="scientific">Alkalibacterium olivapovliticus</name>
    <dbReference type="NCBI Taxonomy" id="99907"/>
    <lineage>
        <taxon>Bacteria</taxon>
        <taxon>Bacillati</taxon>
        <taxon>Bacillota</taxon>
        <taxon>Bacilli</taxon>
        <taxon>Lactobacillales</taxon>
        <taxon>Carnobacteriaceae</taxon>
        <taxon>Alkalibacterium</taxon>
    </lineage>
</organism>
<keyword evidence="9" id="KW-0460">Magnesium</keyword>
<evidence type="ECO:0000256" key="3">
    <source>
        <dbReference type="ARBA" id="ARBA00022723"/>
    </source>
</evidence>
<dbReference type="InterPro" id="IPR006543">
    <property type="entry name" value="Histidinol-phos"/>
</dbReference>
<keyword evidence="11" id="KW-1185">Reference proteome</keyword>
<evidence type="ECO:0000256" key="2">
    <source>
        <dbReference type="ARBA" id="ARBA00022490"/>
    </source>
</evidence>
<name>A0A2T0WA47_9LACT</name>
<dbReference type="RefSeq" id="WP_106190876.1">
    <property type="nucleotide sequence ID" value="NZ_PVTO01000003.1"/>
</dbReference>
<sequence length="186" mass="21327">MKVIFLDRDGTMGGNGGGVAPDKFQLFKQTIPAIRLLNQNGYVVMIVTNQSRISRGYFTEEEFIKETNKLLSVLKENKAEIKDYFYCPHYNEECKCHKPDIGMIQEAYSRYPSINFQQSYFIGDNGSSDMMCAQNAGIKKILVKTGWGVSSLTTHRHLWKDIEPDKVVKNISEAAEWIVQNEKFNR</sequence>
<gene>
    <name evidence="10" type="ORF">CLV38_10318</name>
</gene>
<dbReference type="Gene3D" id="3.40.50.1000">
    <property type="entry name" value="HAD superfamily/HAD-like"/>
    <property type="match status" value="1"/>
</dbReference>
<evidence type="ECO:0000313" key="10">
    <source>
        <dbReference type="EMBL" id="PRY83595.1"/>
    </source>
</evidence>
<dbReference type="InterPro" id="IPR006549">
    <property type="entry name" value="HAD-SF_hydro_IIIA"/>
</dbReference>
<comment type="cofactor">
    <cofactor evidence="9">
        <name>Mg(2+)</name>
        <dbReference type="ChEBI" id="CHEBI:18420"/>
    </cofactor>
</comment>
<dbReference type="EC" id="3.1.3.-" evidence="7"/>
<feature type="binding site" evidence="9">
    <location>
        <position position="96"/>
    </location>
    <ligand>
        <name>Zn(2+)</name>
        <dbReference type="ChEBI" id="CHEBI:29105"/>
    </ligand>
</feature>
<keyword evidence="9" id="KW-0862">Zinc</keyword>
<keyword evidence="4 7" id="KW-0378">Hydrolase</keyword>
<dbReference type="GO" id="GO:0046872">
    <property type="term" value="F:metal ion binding"/>
    <property type="evidence" value="ECO:0007669"/>
    <property type="project" value="UniProtKB-KW"/>
</dbReference>
<reference evidence="10 11" key="1">
    <citation type="submission" date="2018-03" db="EMBL/GenBank/DDBJ databases">
        <title>Genomic Encyclopedia of Archaeal and Bacterial Type Strains, Phase II (KMG-II): from individual species to whole genera.</title>
        <authorList>
            <person name="Goeker M."/>
        </authorList>
    </citation>
    <scope>NUCLEOTIDE SEQUENCE [LARGE SCALE GENOMIC DNA]</scope>
    <source>
        <strain evidence="10 11">DSM 13175</strain>
    </source>
</reference>
<comment type="subcellular location">
    <subcellularLocation>
        <location evidence="1 7">Cytoplasm</location>
    </subcellularLocation>
</comment>
<evidence type="ECO:0000256" key="4">
    <source>
        <dbReference type="ARBA" id="ARBA00022801"/>
    </source>
</evidence>
<comment type="cofactor">
    <cofactor evidence="9">
        <name>Zn(2+)</name>
        <dbReference type="ChEBI" id="CHEBI:29105"/>
    </cofactor>
</comment>
<dbReference type="InterPro" id="IPR004446">
    <property type="entry name" value="Heptose_bisP_phosphatase"/>
</dbReference>
<evidence type="ECO:0000256" key="5">
    <source>
        <dbReference type="ARBA" id="ARBA00023277"/>
    </source>
</evidence>
<dbReference type="SUPFAM" id="SSF56784">
    <property type="entry name" value="HAD-like"/>
    <property type="match status" value="1"/>
</dbReference>
<proteinExistence type="inferred from homology"/>
<evidence type="ECO:0000313" key="11">
    <source>
        <dbReference type="Proteomes" id="UP000238205"/>
    </source>
</evidence>
<comment type="caution">
    <text evidence="10">The sequence shown here is derived from an EMBL/GenBank/DDBJ whole genome shotgun (WGS) entry which is preliminary data.</text>
</comment>
<keyword evidence="5 7" id="KW-0119">Carbohydrate metabolism</keyword>
<keyword evidence="2 7" id="KW-0963">Cytoplasm</keyword>
<feature type="active site" description="Proton donor" evidence="8">
    <location>
        <position position="9"/>
    </location>
</feature>
<dbReference type="GO" id="GO:0005975">
    <property type="term" value="P:carbohydrate metabolic process"/>
    <property type="evidence" value="ECO:0007669"/>
    <property type="project" value="InterPro"/>
</dbReference>
<evidence type="ECO:0000256" key="9">
    <source>
        <dbReference type="PIRSR" id="PIRSR004682-4"/>
    </source>
</evidence>
<dbReference type="EMBL" id="PVTO01000003">
    <property type="protein sequence ID" value="PRY83595.1"/>
    <property type="molecule type" value="Genomic_DNA"/>
</dbReference>
<feature type="binding site" evidence="9">
    <location>
        <position position="124"/>
    </location>
    <ligand>
        <name>Mg(2+)</name>
        <dbReference type="ChEBI" id="CHEBI:18420"/>
    </ligand>
</feature>